<protein>
    <recommendedName>
        <fullName evidence="4">SH3 domain-containing protein</fullName>
    </recommendedName>
</protein>
<feature type="compositionally biased region" description="Low complexity" evidence="1">
    <location>
        <begin position="30"/>
        <end position="41"/>
    </location>
</feature>
<proteinExistence type="predicted"/>
<evidence type="ECO:0000313" key="3">
    <source>
        <dbReference type="Proteomes" id="UP001596043"/>
    </source>
</evidence>
<reference evidence="3" key="1">
    <citation type="journal article" date="2019" name="Int. J. Syst. Evol. Microbiol.">
        <title>The Global Catalogue of Microorganisms (GCM) 10K type strain sequencing project: providing services to taxonomists for standard genome sequencing and annotation.</title>
        <authorList>
            <consortium name="The Broad Institute Genomics Platform"/>
            <consortium name="The Broad Institute Genome Sequencing Center for Infectious Disease"/>
            <person name="Wu L."/>
            <person name="Ma J."/>
        </authorList>
    </citation>
    <scope>NUCLEOTIDE SEQUENCE [LARGE SCALE GENOMIC DNA]</scope>
    <source>
        <strain evidence="3">YJ-61-S</strain>
    </source>
</reference>
<dbReference type="PROSITE" id="PS51257">
    <property type="entry name" value="PROKAR_LIPOPROTEIN"/>
    <property type="match status" value="1"/>
</dbReference>
<dbReference type="Gene3D" id="2.30.30.40">
    <property type="entry name" value="SH3 Domains"/>
    <property type="match status" value="1"/>
</dbReference>
<accession>A0ABV9HU72</accession>
<feature type="region of interest" description="Disordered" evidence="1">
    <location>
        <begin position="20"/>
        <end position="41"/>
    </location>
</feature>
<sequence length="269" mass="29399">MKIIIAAIATATILFTSCTKKQSETTDNNTQTPSETTSEITSTKPLLAQLDTSIEAPVASLFYVNATSGLSLRSGTNLRSKKILTLPYGAQVEHLSSPAHTTMTISGITGNMIEVAYQGAKGFVFDGYLTRLAPPQDGESVEGYAKRISTKEHTVNVTKTKNPKGETYGMTTQIELPASSWVEAYSITKELFDLPKGISLDLVSKKSSEVIANSNKREKTFKDEVAVNKDGASEIMSIVYTYQLRDYSRSVTIERKSKGYIVKEVELSK</sequence>
<comment type="caution">
    <text evidence="2">The sequence shown here is derived from an EMBL/GenBank/DDBJ whole genome shotgun (WGS) entry which is preliminary data.</text>
</comment>
<feature type="compositionally biased region" description="Polar residues" evidence="1">
    <location>
        <begin position="20"/>
        <end position="29"/>
    </location>
</feature>
<gene>
    <name evidence="2" type="ORF">ACFO3O_07360</name>
</gene>
<evidence type="ECO:0008006" key="4">
    <source>
        <dbReference type="Google" id="ProtNLM"/>
    </source>
</evidence>
<organism evidence="2 3">
    <name type="scientific">Dokdonia ponticola</name>
    <dbReference type="NCBI Taxonomy" id="2041041"/>
    <lineage>
        <taxon>Bacteria</taxon>
        <taxon>Pseudomonadati</taxon>
        <taxon>Bacteroidota</taxon>
        <taxon>Flavobacteriia</taxon>
        <taxon>Flavobacteriales</taxon>
        <taxon>Flavobacteriaceae</taxon>
        <taxon>Dokdonia</taxon>
    </lineage>
</organism>
<evidence type="ECO:0000313" key="2">
    <source>
        <dbReference type="EMBL" id="MFC4633719.1"/>
    </source>
</evidence>
<dbReference type="EMBL" id="JBHSFV010000003">
    <property type="protein sequence ID" value="MFC4633719.1"/>
    <property type="molecule type" value="Genomic_DNA"/>
</dbReference>
<keyword evidence="3" id="KW-1185">Reference proteome</keyword>
<name>A0ABV9HU72_9FLAO</name>
<dbReference type="RefSeq" id="WP_379977941.1">
    <property type="nucleotide sequence ID" value="NZ_JBHSFV010000003.1"/>
</dbReference>
<evidence type="ECO:0000256" key="1">
    <source>
        <dbReference type="SAM" id="MobiDB-lite"/>
    </source>
</evidence>
<dbReference type="Proteomes" id="UP001596043">
    <property type="component" value="Unassembled WGS sequence"/>
</dbReference>